<dbReference type="Pfam" id="PF00067">
    <property type="entry name" value="p450"/>
    <property type="match status" value="1"/>
</dbReference>
<evidence type="ECO:0000313" key="9">
    <source>
        <dbReference type="Proteomes" id="UP000077684"/>
    </source>
</evidence>
<keyword evidence="7" id="KW-1133">Transmembrane helix</keyword>
<name>A0A8X7MNB1_9BASI</name>
<evidence type="ECO:0000256" key="4">
    <source>
        <dbReference type="ARBA" id="ARBA00023002"/>
    </source>
</evidence>
<keyword evidence="4" id="KW-0560">Oxidoreductase</keyword>
<evidence type="ECO:0000256" key="2">
    <source>
        <dbReference type="ARBA" id="ARBA00010617"/>
    </source>
</evidence>
<keyword evidence="5 6" id="KW-0408">Iron</keyword>
<protein>
    <recommendedName>
        <fullName evidence="10">Cytochrome P450</fullName>
    </recommendedName>
</protein>
<evidence type="ECO:0008006" key="10">
    <source>
        <dbReference type="Google" id="ProtNLM"/>
    </source>
</evidence>
<dbReference type="InterPro" id="IPR050121">
    <property type="entry name" value="Cytochrome_P450_monoxygenase"/>
</dbReference>
<comment type="caution">
    <text evidence="8">The sequence shown here is derived from an EMBL/GenBank/DDBJ whole genome shotgun (WGS) entry which is preliminary data.</text>
</comment>
<dbReference type="SUPFAM" id="SSF48264">
    <property type="entry name" value="Cytochrome P450"/>
    <property type="match status" value="1"/>
</dbReference>
<dbReference type="PRINTS" id="PR00385">
    <property type="entry name" value="P450"/>
</dbReference>
<keyword evidence="3 6" id="KW-0479">Metal-binding</keyword>
<reference evidence="8" key="2">
    <citation type="journal article" date="2019" name="IMA Fungus">
        <title>Genome sequencing and comparison of five Tilletia species to identify candidate genes for the detection of regulated species infecting wheat.</title>
        <authorList>
            <person name="Nguyen H.D.T."/>
            <person name="Sultana T."/>
            <person name="Kesanakurti P."/>
            <person name="Hambleton S."/>
        </authorList>
    </citation>
    <scope>NUCLEOTIDE SEQUENCE</scope>
    <source>
        <strain evidence="8">DAOMC 236426</strain>
    </source>
</reference>
<dbReference type="PRINTS" id="PR00465">
    <property type="entry name" value="EP450IV"/>
</dbReference>
<dbReference type="InterPro" id="IPR002403">
    <property type="entry name" value="Cyt_P450_E_grp-IV"/>
</dbReference>
<evidence type="ECO:0000256" key="5">
    <source>
        <dbReference type="ARBA" id="ARBA00023004"/>
    </source>
</evidence>
<gene>
    <name evidence="8" type="ORF">A4X06_0g6647</name>
</gene>
<dbReference type="InterPro" id="IPR001128">
    <property type="entry name" value="Cyt_P450"/>
</dbReference>
<reference evidence="8" key="1">
    <citation type="submission" date="2016-04" db="EMBL/GenBank/DDBJ databases">
        <authorList>
            <person name="Nguyen H.D."/>
            <person name="Samba Siva P."/>
            <person name="Cullis J."/>
            <person name="Levesque C.A."/>
            <person name="Hambleton S."/>
        </authorList>
    </citation>
    <scope>NUCLEOTIDE SEQUENCE</scope>
    <source>
        <strain evidence="8">DAOMC 236426</strain>
    </source>
</reference>
<keyword evidence="7" id="KW-0812">Transmembrane</keyword>
<dbReference type="AlphaFoldDB" id="A0A8X7MNB1"/>
<feature type="binding site" description="axial binding residue" evidence="6">
    <location>
        <position position="507"/>
    </location>
    <ligand>
        <name>heme</name>
        <dbReference type="ChEBI" id="CHEBI:30413"/>
    </ligand>
    <ligandPart>
        <name>Fe</name>
        <dbReference type="ChEBI" id="CHEBI:18248"/>
    </ligandPart>
</feature>
<sequence>MSANTASAAWLELDAVTLAKLTLIVGIAGVLLAPLVRFILKPYSSTLRNLPCLPIKNWFWGSWPKEAYAAGLFEHYLNDAIKEHGPVFGLISLTRQPVIVISDHRAVSKIMLQTPYARQARTNELLRRHVGRGLLTEEGAIHRRQRKVAHPAFTAAAVIDMGPILKEKTGLFVDRLRNFVARSSDSQKEGPRINIADDLNRVTLDIIGSAGFGYEFNSLTNEEETSELAKAFQTSMHLLSTGSLYGALRLVMGDSIVRIGRLFRVKEQLELDNARSIIEQLSGDLVNRAKKDAEGGDSSAKDLLSLMVRANVSSEVKASQRLTDVELRQMAPVFLVAGHETTSTALSWACHSLVQGERGLQLQERLREDLLSAEGDGWVDDARKLDALPYLDSFVKETLRYHCPVRQLSRTAPFDDVLPLSRPITLKDGTKTDKISIKAGEGVQISITYMNKCEDLWGPDAGVFKPERWLPEGHEHFENGIQMDDSVKELKGVFSHLMTFGAGPNMCIGAKMSIMETKFVLASLVSNFELSAPNVAGEEPVKIISVNQIVAHPMVEGEEEKGWVMPVRIRSLPASAFSS</sequence>
<evidence type="ECO:0000256" key="3">
    <source>
        <dbReference type="ARBA" id="ARBA00022723"/>
    </source>
</evidence>
<evidence type="ECO:0000313" key="8">
    <source>
        <dbReference type="EMBL" id="KAE8242965.1"/>
    </source>
</evidence>
<dbReference type="GO" id="GO:0004497">
    <property type="term" value="F:monooxygenase activity"/>
    <property type="evidence" value="ECO:0007669"/>
    <property type="project" value="InterPro"/>
</dbReference>
<evidence type="ECO:0000256" key="6">
    <source>
        <dbReference type="PIRSR" id="PIRSR602403-1"/>
    </source>
</evidence>
<dbReference type="GO" id="GO:0005506">
    <property type="term" value="F:iron ion binding"/>
    <property type="evidence" value="ECO:0007669"/>
    <property type="project" value="InterPro"/>
</dbReference>
<dbReference type="GO" id="GO:0020037">
    <property type="term" value="F:heme binding"/>
    <property type="evidence" value="ECO:0007669"/>
    <property type="project" value="InterPro"/>
</dbReference>
<evidence type="ECO:0000256" key="1">
    <source>
        <dbReference type="ARBA" id="ARBA00001971"/>
    </source>
</evidence>
<dbReference type="GO" id="GO:0016705">
    <property type="term" value="F:oxidoreductase activity, acting on paired donors, with incorporation or reduction of molecular oxygen"/>
    <property type="evidence" value="ECO:0007669"/>
    <property type="project" value="InterPro"/>
</dbReference>
<keyword evidence="7" id="KW-0472">Membrane</keyword>
<dbReference type="Gene3D" id="1.10.630.10">
    <property type="entry name" value="Cytochrome P450"/>
    <property type="match status" value="1"/>
</dbReference>
<dbReference type="InterPro" id="IPR036396">
    <property type="entry name" value="Cyt_P450_sf"/>
</dbReference>
<dbReference type="EMBL" id="LWDE02000994">
    <property type="protein sequence ID" value="KAE8242965.1"/>
    <property type="molecule type" value="Genomic_DNA"/>
</dbReference>
<accession>A0A8X7MNB1</accession>
<keyword evidence="9" id="KW-1185">Reference proteome</keyword>
<dbReference type="PANTHER" id="PTHR24305">
    <property type="entry name" value="CYTOCHROME P450"/>
    <property type="match status" value="1"/>
</dbReference>
<keyword evidence="6" id="KW-0349">Heme</keyword>
<organism evidence="8 9">
    <name type="scientific">Tilletia controversa</name>
    <name type="common">dwarf bunt fungus</name>
    <dbReference type="NCBI Taxonomy" id="13291"/>
    <lineage>
        <taxon>Eukaryota</taxon>
        <taxon>Fungi</taxon>
        <taxon>Dikarya</taxon>
        <taxon>Basidiomycota</taxon>
        <taxon>Ustilaginomycotina</taxon>
        <taxon>Exobasidiomycetes</taxon>
        <taxon>Tilletiales</taxon>
        <taxon>Tilletiaceae</taxon>
        <taxon>Tilletia</taxon>
    </lineage>
</organism>
<proteinExistence type="inferred from homology"/>
<dbReference type="PANTHER" id="PTHR24305:SF166">
    <property type="entry name" value="CYTOCHROME P450 12A4, MITOCHONDRIAL-RELATED"/>
    <property type="match status" value="1"/>
</dbReference>
<feature type="transmembrane region" description="Helical" evidence="7">
    <location>
        <begin position="21"/>
        <end position="40"/>
    </location>
</feature>
<comment type="cofactor">
    <cofactor evidence="1 6">
        <name>heme</name>
        <dbReference type="ChEBI" id="CHEBI:30413"/>
    </cofactor>
</comment>
<dbReference type="Proteomes" id="UP000077684">
    <property type="component" value="Unassembled WGS sequence"/>
</dbReference>
<evidence type="ECO:0000256" key="7">
    <source>
        <dbReference type="SAM" id="Phobius"/>
    </source>
</evidence>
<comment type="similarity">
    <text evidence="2">Belongs to the cytochrome P450 family.</text>
</comment>